<keyword evidence="9 10" id="KW-0472">Membrane</keyword>
<dbReference type="EC" id="2.4.1.-" evidence="10"/>
<keyword evidence="7 10" id="KW-0256">Endoplasmic reticulum</keyword>
<feature type="transmembrane region" description="Helical" evidence="10">
    <location>
        <begin position="126"/>
        <end position="146"/>
    </location>
</feature>
<feature type="region of interest" description="Disordered" evidence="11">
    <location>
        <begin position="1"/>
        <end position="24"/>
    </location>
</feature>
<gene>
    <name evidence="12" type="primary">ALG9</name>
    <name evidence="12" type="ORF">V5O48_000934</name>
</gene>
<evidence type="ECO:0000256" key="4">
    <source>
        <dbReference type="ARBA" id="ARBA00022676"/>
    </source>
</evidence>
<evidence type="ECO:0000256" key="10">
    <source>
        <dbReference type="RuleBase" id="RU363075"/>
    </source>
</evidence>
<dbReference type="Proteomes" id="UP001465976">
    <property type="component" value="Unassembled WGS sequence"/>
</dbReference>
<keyword evidence="13" id="KW-1185">Reference proteome</keyword>
<evidence type="ECO:0000256" key="5">
    <source>
        <dbReference type="ARBA" id="ARBA00022679"/>
    </source>
</evidence>
<keyword evidence="4 10" id="KW-0328">Glycosyltransferase</keyword>
<sequence>MSSGTQTIRFRRPQGEEKPKQPKVDLHSTILQDKVRRTAKPAWSPSFSLAFRILILIRVTGAMYSNIDDCDEVYNFWEPLHLLDQGYGFQTWEVSPQHAIRSWAYILLHYFPVQVARFISNNQKRAAFFAVRIFLAFICTLSECFFYRKVYEKVNHRVGRYLFFILLFNAGMWNASSAFLPSSFAMYTTTLASAYAIVPSTARDTRRTLFATLLFATGAIVGWPFALALAIPFVVEELFVLSGDQVFPASRSAWMLNRWKRLFGAGFLAALIFVGSHLYSLHNFLGLTHAYPKIPVVGIDTLAYGKLSVVPYNIVDYNILSTAGRGPDLYGTSPPSFYFLNLLLNFNVVFPFAIFALPALGITYLVDRGRLGLTKLSANESSPFTVLALRLSPFYIWFGILTAQPHKEERFMFPAYPLLAFNAAVTLYLVRGWLETAFIKATKSPYRASRTTIFSTFTASVLITASVISISRILANWNYYHSPLSIAYRFEYNELPQLLNTTGLLLPPPQSRAAPSKYDQEGHVVDLTPIQEFNLTLCVGKEWYRFPGHYLVPNGVNVEFIQHDFHGLLPGHFPDESQAPKSRWWIRPQTRVQPEGLNDLNQEEPSHYVPVETCSYLIDLDFPEHPVETPLEPRYAVQSDTWERVECLPFLDSRHTPLWARVLYVPLASWRAAGSWGDYCLLRNRKLVEQKVRQLTRAPGKGDSS</sequence>
<evidence type="ECO:0000256" key="9">
    <source>
        <dbReference type="ARBA" id="ARBA00023136"/>
    </source>
</evidence>
<evidence type="ECO:0000256" key="2">
    <source>
        <dbReference type="ARBA" id="ARBA00004922"/>
    </source>
</evidence>
<evidence type="ECO:0000256" key="6">
    <source>
        <dbReference type="ARBA" id="ARBA00022692"/>
    </source>
</evidence>
<comment type="subcellular location">
    <subcellularLocation>
        <location evidence="1 10">Endoplasmic reticulum membrane</location>
        <topology evidence="1 10">Multi-pass membrane protein</topology>
    </subcellularLocation>
</comment>
<keyword evidence="6 10" id="KW-0812">Transmembrane</keyword>
<dbReference type="Pfam" id="PF03901">
    <property type="entry name" value="Glyco_transf_22"/>
    <property type="match status" value="1"/>
</dbReference>
<evidence type="ECO:0000256" key="1">
    <source>
        <dbReference type="ARBA" id="ARBA00004477"/>
    </source>
</evidence>
<feature type="transmembrane region" description="Helical" evidence="10">
    <location>
        <begin position="415"/>
        <end position="434"/>
    </location>
</feature>
<comment type="caution">
    <text evidence="12">The sequence shown here is derived from an EMBL/GenBank/DDBJ whole genome shotgun (WGS) entry which is preliminary data.</text>
</comment>
<feature type="compositionally biased region" description="Basic and acidic residues" evidence="11">
    <location>
        <begin position="13"/>
        <end position="24"/>
    </location>
</feature>
<feature type="transmembrane region" description="Helical" evidence="10">
    <location>
        <begin position="262"/>
        <end position="281"/>
    </location>
</feature>
<protein>
    <recommendedName>
        <fullName evidence="10">Mannosyltransferase</fullName>
        <ecNumber evidence="10">2.4.1.-</ecNumber>
    </recommendedName>
</protein>
<dbReference type="GO" id="GO:0050103">
    <property type="term" value="F:dextrin dextranase activity"/>
    <property type="evidence" value="ECO:0007669"/>
    <property type="project" value="UniProtKB-EC"/>
</dbReference>
<evidence type="ECO:0000256" key="3">
    <source>
        <dbReference type="ARBA" id="ARBA00007063"/>
    </source>
</evidence>
<feature type="transmembrane region" description="Helical" evidence="10">
    <location>
        <begin position="454"/>
        <end position="475"/>
    </location>
</feature>
<proteinExistence type="inferred from homology"/>
<dbReference type="InterPro" id="IPR005599">
    <property type="entry name" value="GPI_mannosylTrfase"/>
</dbReference>
<feature type="transmembrane region" description="Helical" evidence="10">
    <location>
        <begin position="384"/>
        <end position="403"/>
    </location>
</feature>
<dbReference type="EMBL" id="JBAHYK010000017">
    <property type="protein sequence ID" value="KAL0581041.1"/>
    <property type="molecule type" value="Genomic_DNA"/>
</dbReference>
<feature type="transmembrane region" description="Helical" evidence="10">
    <location>
        <begin position="210"/>
        <end position="235"/>
    </location>
</feature>
<evidence type="ECO:0000313" key="13">
    <source>
        <dbReference type="Proteomes" id="UP001465976"/>
    </source>
</evidence>
<reference evidence="12 13" key="1">
    <citation type="submission" date="2024-02" db="EMBL/GenBank/DDBJ databases">
        <title>A draft genome for the cacao thread blight pathogen Marasmius crinis-equi.</title>
        <authorList>
            <person name="Cohen S.P."/>
            <person name="Baruah I.K."/>
            <person name="Amoako-Attah I."/>
            <person name="Bukari Y."/>
            <person name="Meinhardt L.W."/>
            <person name="Bailey B.A."/>
        </authorList>
    </citation>
    <scope>NUCLEOTIDE SEQUENCE [LARGE SCALE GENOMIC DNA]</scope>
    <source>
        <strain evidence="12 13">GH-76</strain>
    </source>
</reference>
<comment type="similarity">
    <text evidence="3 10">Belongs to the glycosyltransferase 22 family.</text>
</comment>
<accession>A0ABR3G0D3</accession>
<name>A0ABR3G0D3_9AGAR</name>
<dbReference type="PANTHER" id="PTHR22760">
    <property type="entry name" value="GLYCOSYLTRANSFERASE"/>
    <property type="match status" value="1"/>
</dbReference>
<evidence type="ECO:0000256" key="11">
    <source>
        <dbReference type="SAM" id="MobiDB-lite"/>
    </source>
</evidence>
<evidence type="ECO:0000313" key="12">
    <source>
        <dbReference type="EMBL" id="KAL0581041.1"/>
    </source>
</evidence>
<evidence type="ECO:0000256" key="8">
    <source>
        <dbReference type="ARBA" id="ARBA00022989"/>
    </source>
</evidence>
<keyword evidence="8 10" id="KW-1133">Transmembrane helix</keyword>
<evidence type="ECO:0000256" key="7">
    <source>
        <dbReference type="ARBA" id="ARBA00022824"/>
    </source>
</evidence>
<dbReference type="PANTHER" id="PTHR22760:SF2">
    <property type="entry name" value="ALPHA-1,2-MANNOSYLTRANSFERASE ALG9"/>
    <property type="match status" value="1"/>
</dbReference>
<organism evidence="12 13">
    <name type="scientific">Marasmius crinis-equi</name>
    <dbReference type="NCBI Taxonomy" id="585013"/>
    <lineage>
        <taxon>Eukaryota</taxon>
        <taxon>Fungi</taxon>
        <taxon>Dikarya</taxon>
        <taxon>Basidiomycota</taxon>
        <taxon>Agaricomycotina</taxon>
        <taxon>Agaricomycetes</taxon>
        <taxon>Agaricomycetidae</taxon>
        <taxon>Agaricales</taxon>
        <taxon>Marasmiineae</taxon>
        <taxon>Marasmiaceae</taxon>
        <taxon>Marasmius</taxon>
    </lineage>
</organism>
<comment type="pathway">
    <text evidence="2">Protein modification; protein glycosylation.</text>
</comment>
<feature type="transmembrane region" description="Helical" evidence="10">
    <location>
        <begin position="342"/>
        <end position="364"/>
    </location>
</feature>
<feature type="transmembrane region" description="Helical" evidence="10">
    <location>
        <begin position="158"/>
        <end position="173"/>
    </location>
</feature>
<keyword evidence="5 12" id="KW-0808">Transferase</keyword>